<dbReference type="Gene3D" id="1.10.150.120">
    <property type="entry name" value="[2Fe-2S]-binding domain"/>
    <property type="match status" value="1"/>
</dbReference>
<dbReference type="InterPro" id="IPR002888">
    <property type="entry name" value="2Fe-2S-bd"/>
</dbReference>
<sequence length="43" mass="4756">MRHRPDREQIREYVSANLCRCTGHSAIIDAVAAAVDSEESRAA</sequence>
<comment type="caution">
    <text evidence="2">The sequence shown here is derived from an EMBL/GenBank/DDBJ whole genome shotgun (WGS) entry which is preliminary data.</text>
</comment>
<evidence type="ECO:0000313" key="3">
    <source>
        <dbReference type="Proteomes" id="UP000236520"/>
    </source>
</evidence>
<dbReference type="GO" id="GO:0016491">
    <property type="term" value="F:oxidoreductase activity"/>
    <property type="evidence" value="ECO:0007669"/>
    <property type="project" value="InterPro"/>
</dbReference>
<dbReference type="EMBL" id="LJIW01000002">
    <property type="protein sequence ID" value="PNG89728.1"/>
    <property type="molecule type" value="Genomic_DNA"/>
</dbReference>
<accession>A0A2J7YNW7</accession>
<dbReference type="Pfam" id="PF01799">
    <property type="entry name" value="Fer2_2"/>
    <property type="match status" value="1"/>
</dbReference>
<keyword evidence="3" id="KW-1185">Reference proteome</keyword>
<dbReference type="InterPro" id="IPR036884">
    <property type="entry name" value="2Fe-2S-bd_dom_sf"/>
</dbReference>
<name>A0A2J7YNW7_STRMQ</name>
<dbReference type="SUPFAM" id="SSF47741">
    <property type="entry name" value="CO dehydrogenase ISP C-domain like"/>
    <property type="match status" value="1"/>
</dbReference>
<feature type="domain" description="[2Fe-2S]-binding" evidence="1">
    <location>
        <begin position="4"/>
        <end position="31"/>
    </location>
</feature>
<reference evidence="2 3" key="1">
    <citation type="submission" date="2015-09" db="EMBL/GenBank/DDBJ databases">
        <title>Genome sequence, genome mining and natural product profiling of a biocontrol bacterium Streptomyces malaysiensis F913.</title>
        <authorList>
            <person name="Xu Y."/>
            <person name="Wei J."/>
            <person name="Xie J."/>
            <person name="Li T."/>
            <person name="Zhou Z."/>
        </authorList>
    </citation>
    <scope>NUCLEOTIDE SEQUENCE [LARGE SCALE GENOMIC DNA]</scope>
    <source>
        <strain evidence="2 3">F913</strain>
    </source>
</reference>
<dbReference type="GO" id="GO:0046872">
    <property type="term" value="F:metal ion binding"/>
    <property type="evidence" value="ECO:0007669"/>
    <property type="project" value="InterPro"/>
</dbReference>
<protein>
    <recommendedName>
        <fullName evidence="1">[2Fe-2S]-binding domain-containing protein</fullName>
    </recommendedName>
</protein>
<proteinExistence type="predicted"/>
<dbReference type="AlphaFoldDB" id="A0A2J7YNW7"/>
<gene>
    <name evidence="2" type="ORF">SMF913_25193</name>
</gene>
<evidence type="ECO:0000259" key="1">
    <source>
        <dbReference type="Pfam" id="PF01799"/>
    </source>
</evidence>
<organism evidence="2 3">
    <name type="scientific">Streptomyces malaysiensis</name>
    <dbReference type="NCBI Taxonomy" id="92644"/>
    <lineage>
        <taxon>Bacteria</taxon>
        <taxon>Bacillati</taxon>
        <taxon>Actinomycetota</taxon>
        <taxon>Actinomycetes</taxon>
        <taxon>Kitasatosporales</taxon>
        <taxon>Streptomycetaceae</taxon>
        <taxon>Streptomyces</taxon>
        <taxon>Streptomyces violaceusniger group</taxon>
    </lineage>
</organism>
<evidence type="ECO:0000313" key="2">
    <source>
        <dbReference type="EMBL" id="PNG89728.1"/>
    </source>
</evidence>
<dbReference type="Proteomes" id="UP000236520">
    <property type="component" value="Unassembled WGS sequence"/>
</dbReference>